<dbReference type="Pfam" id="PF13585">
    <property type="entry name" value="CHU_C"/>
    <property type="match status" value="1"/>
</dbReference>
<keyword evidence="2" id="KW-1185">Reference proteome</keyword>
<evidence type="ECO:0000313" key="1">
    <source>
        <dbReference type="EMBL" id="GAA0876919.1"/>
    </source>
</evidence>
<dbReference type="Gene3D" id="2.60.40.10">
    <property type="entry name" value="Immunoglobulins"/>
    <property type="match status" value="4"/>
</dbReference>
<dbReference type="InterPro" id="IPR036116">
    <property type="entry name" value="FN3_sf"/>
</dbReference>
<evidence type="ECO:0008006" key="3">
    <source>
        <dbReference type="Google" id="ProtNLM"/>
    </source>
</evidence>
<comment type="caution">
    <text evidence="1">The sequence shown here is derived from an EMBL/GenBank/DDBJ whole genome shotgun (WGS) entry which is preliminary data.</text>
</comment>
<accession>A0ABP3Y5U9</accession>
<reference evidence="2" key="1">
    <citation type="journal article" date="2019" name="Int. J. Syst. Evol. Microbiol.">
        <title>The Global Catalogue of Microorganisms (GCM) 10K type strain sequencing project: providing services to taxonomists for standard genome sequencing and annotation.</title>
        <authorList>
            <consortium name="The Broad Institute Genomics Platform"/>
            <consortium name="The Broad Institute Genome Sequencing Center for Infectious Disease"/>
            <person name="Wu L."/>
            <person name="Ma J."/>
        </authorList>
    </citation>
    <scope>NUCLEOTIDE SEQUENCE [LARGE SCALE GENOMIC DNA]</scope>
    <source>
        <strain evidence="2">JCM 16083</strain>
    </source>
</reference>
<dbReference type="InterPro" id="IPR013783">
    <property type="entry name" value="Ig-like_fold"/>
</dbReference>
<protein>
    <recommendedName>
        <fullName evidence="3">Gliding motility-associated C-terminal domain-containing protein</fullName>
    </recommendedName>
</protein>
<sequence length="842" mass="93521">MGEITYRHLYGNTYEFTVKTCTKLTAEADRPELEINYGDGDSDTIPRISQIQDPVTDTKENLYRGIHTFSGPGTFTIQVEDPNRNMGIINISNSVEKIFCIQSVLVISPFLSPNNSVQFSNCPCPEIACMNQPWVYNLAAFDTDEDSLSYSLIPCKGENCADFAIPQVYQYPQTVGGGTMSVHPVTGTIVWDSPAIIGEYNLAILVTEWRNGVRIGSVIVDMQLTVAPCNNVAPEITDIADTCVQAGTHLTRSVTATDSDLGQTLQMTAEGVPFQLENSPALFSSVPAQSSVIGTFSWTPDCAAIRNSPYNVLFEVSDNAQDVSLRDMKVWNITVNAPPVTGLVVTPSGTSMELNWDDYFCDEVHHYSIYRNTDSVVIDDDCCSSGFLSGSGFEQIGTSETNSYTDTDELIIGNRYCYIITAVFENGIESCASETNCSQLDFSVPILTHVTITSTDVSSGSDSIRWTHPRDLNPLQFPGPYSYNLYRSIAENYPEELIFQTTTEAVLEDCDTLFTETTLNTTANGYRYRIELVNNGAIVGSGASSSSSFLSIIPNDNQLELSWTTNTSWQIDSTDVYRESSPGSGIFTMIERVYGTEFIDTGLINQQLYCYKVKTYGSYSLPSVIRPLVNWSQEVCAAPYDYTAPCSPSLTLLSDCDASTNFLSWNNPNQSCSDDVTRYAVYFSPDSLQEPSLLEIIEGDQHTDYAHFLPQGTPGCYYVTALDSIPYNNESLPSNKICVEHCEPLYTLPNVITNNGDGINDIFHPQLPYKFIDHVEFRLFNRWGQILFETQDPLINWDGTESKKGKTVTEGVYFYTCRVYFLTLSGEQFMDLHGFVHVFNGN</sequence>
<dbReference type="Proteomes" id="UP001501126">
    <property type="component" value="Unassembled WGS sequence"/>
</dbReference>
<dbReference type="EMBL" id="BAAAFH010000022">
    <property type="protein sequence ID" value="GAA0876919.1"/>
    <property type="molecule type" value="Genomic_DNA"/>
</dbReference>
<proteinExistence type="predicted"/>
<name>A0ABP3Y5U9_9FLAO</name>
<evidence type="ECO:0000313" key="2">
    <source>
        <dbReference type="Proteomes" id="UP001501126"/>
    </source>
</evidence>
<gene>
    <name evidence="1" type="ORF">GCM10009118_33290</name>
</gene>
<organism evidence="1 2">
    <name type="scientific">Wandonia haliotis</name>
    <dbReference type="NCBI Taxonomy" id="574963"/>
    <lineage>
        <taxon>Bacteria</taxon>
        <taxon>Pseudomonadati</taxon>
        <taxon>Bacteroidota</taxon>
        <taxon>Flavobacteriia</taxon>
        <taxon>Flavobacteriales</taxon>
        <taxon>Crocinitomicaceae</taxon>
        <taxon>Wandonia</taxon>
    </lineage>
</organism>
<dbReference type="SUPFAM" id="SSF49265">
    <property type="entry name" value="Fibronectin type III"/>
    <property type="match status" value="2"/>
</dbReference>